<dbReference type="Proteomes" id="UP000323664">
    <property type="component" value="Unassembled WGS sequence"/>
</dbReference>
<dbReference type="OrthoDB" id="2382315at2"/>
<gene>
    <name evidence="2" type="ORF">EC604_01330</name>
</gene>
<dbReference type="EMBL" id="RIAS01000001">
    <property type="protein sequence ID" value="KAA8782490.1"/>
    <property type="molecule type" value="Genomic_DNA"/>
</dbReference>
<reference evidence="2 3" key="1">
    <citation type="journal article" date="2019" name="J. Ind. Microbiol. Biotechnol.">
        <title>Paenibacillus amylolyticus 27C64 has a diverse set of carbohydrate-active enzymes and complete pectin deconstruction system.</title>
        <authorList>
            <person name="Keggi C."/>
            <person name="Doran-Peterson J."/>
        </authorList>
    </citation>
    <scope>NUCLEOTIDE SEQUENCE [LARGE SCALE GENOMIC DNA]</scope>
    <source>
        <strain evidence="2 3">27C64</strain>
    </source>
</reference>
<evidence type="ECO:0000313" key="3">
    <source>
        <dbReference type="Proteomes" id="UP000323664"/>
    </source>
</evidence>
<proteinExistence type="predicted"/>
<protein>
    <submittedName>
        <fullName evidence="2">Helix-turn-helix domain-containing protein</fullName>
    </submittedName>
</protein>
<accession>A0A5M9WLP5</accession>
<sequence>MERDELIRIIQENVLTASEAVEMLGGSKQNLSSLVRRKKLLPIKESGSVRLFLKSDVEARNREAEQLREKYRPYE</sequence>
<dbReference type="InterPro" id="IPR041657">
    <property type="entry name" value="HTH_17"/>
</dbReference>
<feature type="domain" description="Helix-turn-helix" evidence="1">
    <location>
        <begin position="14"/>
        <end position="59"/>
    </location>
</feature>
<dbReference type="RefSeq" id="WP_123062406.1">
    <property type="nucleotide sequence ID" value="NZ_RIAS01000001.1"/>
</dbReference>
<dbReference type="Pfam" id="PF12728">
    <property type="entry name" value="HTH_17"/>
    <property type="match status" value="1"/>
</dbReference>
<evidence type="ECO:0000313" key="2">
    <source>
        <dbReference type="EMBL" id="KAA8782490.1"/>
    </source>
</evidence>
<dbReference type="AlphaFoldDB" id="A0A5M9WLP5"/>
<name>A0A5M9WLP5_PAEAM</name>
<comment type="caution">
    <text evidence="2">The sequence shown here is derived from an EMBL/GenBank/DDBJ whole genome shotgun (WGS) entry which is preliminary data.</text>
</comment>
<organism evidence="2 3">
    <name type="scientific">Paenibacillus amylolyticus</name>
    <dbReference type="NCBI Taxonomy" id="1451"/>
    <lineage>
        <taxon>Bacteria</taxon>
        <taxon>Bacillati</taxon>
        <taxon>Bacillota</taxon>
        <taxon>Bacilli</taxon>
        <taxon>Bacillales</taxon>
        <taxon>Paenibacillaceae</taxon>
        <taxon>Paenibacillus</taxon>
    </lineage>
</organism>
<evidence type="ECO:0000259" key="1">
    <source>
        <dbReference type="Pfam" id="PF12728"/>
    </source>
</evidence>